<keyword evidence="3 8" id="KW-1133">Transmembrane helix</keyword>
<feature type="transmembrane region" description="Helical" evidence="8">
    <location>
        <begin position="239"/>
        <end position="256"/>
    </location>
</feature>
<evidence type="ECO:0000256" key="3">
    <source>
        <dbReference type="ARBA" id="ARBA00022989"/>
    </source>
</evidence>
<feature type="transmembrane region" description="Helical" evidence="8">
    <location>
        <begin position="83"/>
        <end position="100"/>
    </location>
</feature>
<dbReference type="GO" id="GO:0016020">
    <property type="term" value="C:membrane"/>
    <property type="evidence" value="ECO:0007669"/>
    <property type="project" value="UniProtKB-SubCell"/>
</dbReference>
<dbReference type="InParanoid" id="A0A2P6NTR6"/>
<dbReference type="SUPFAM" id="SSF103473">
    <property type="entry name" value="MFS general substrate transporter"/>
    <property type="match status" value="1"/>
</dbReference>
<dbReference type="PANTHER" id="PTHR23294">
    <property type="entry name" value="ET TRANSLATION PRODUCT-RELATED"/>
    <property type="match status" value="1"/>
</dbReference>
<feature type="transmembrane region" description="Helical" evidence="8">
    <location>
        <begin position="158"/>
        <end position="177"/>
    </location>
</feature>
<feature type="transmembrane region" description="Helical" evidence="8">
    <location>
        <begin position="360"/>
        <end position="380"/>
    </location>
</feature>
<evidence type="ECO:0000256" key="2">
    <source>
        <dbReference type="ARBA" id="ARBA00022692"/>
    </source>
</evidence>
<keyword evidence="5" id="KW-0325">Glycoprotein</keyword>
<keyword evidence="10" id="KW-1185">Reference proteome</keyword>
<feature type="transmembrane region" description="Helical" evidence="8">
    <location>
        <begin position="53"/>
        <end position="71"/>
    </location>
</feature>
<comment type="caution">
    <text evidence="9">The sequence shown here is derived from an EMBL/GenBank/DDBJ whole genome shotgun (WGS) entry which is preliminary data.</text>
</comment>
<reference evidence="9 10" key="1">
    <citation type="journal article" date="2018" name="Genome Biol. Evol.">
        <title>Multiple Roots of Fruiting Body Formation in Amoebozoa.</title>
        <authorList>
            <person name="Hillmann F."/>
            <person name="Forbes G."/>
            <person name="Novohradska S."/>
            <person name="Ferling I."/>
            <person name="Riege K."/>
            <person name="Groth M."/>
            <person name="Westermann M."/>
            <person name="Marz M."/>
            <person name="Spaller T."/>
            <person name="Winckler T."/>
            <person name="Schaap P."/>
            <person name="Glockner G."/>
        </authorList>
    </citation>
    <scope>NUCLEOTIDE SEQUENCE [LARGE SCALE GENOMIC DNA]</scope>
    <source>
        <strain evidence="9 10">Jena</strain>
    </source>
</reference>
<accession>A0A2P6NTR6</accession>
<keyword evidence="2 8" id="KW-0812">Transmembrane</keyword>
<feature type="transmembrane region" description="Helical" evidence="8">
    <location>
        <begin position="189"/>
        <end position="207"/>
    </location>
</feature>
<feature type="transmembrane region" description="Helical" evidence="8">
    <location>
        <begin position="323"/>
        <end position="348"/>
    </location>
</feature>
<dbReference type="Proteomes" id="UP000241769">
    <property type="component" value="Unassembled WGS sequence"/>
</dbReference>
<comment type="subcellular location">
    <subcellularLocation>
        <location evidence="1">Membrane</location>
        <topology evidence="1">Multi-pass membrane protein</topology>
    </subcellularLocation>
</comment>
<evidence type="ECO:0000256" key="4">
    <source>
        <dbReference type="ARBA" id="ARBA00023136"/>
    </source>
</evidence>
<evidence type="ECO:0000256" key="8">
    <source>
        <dbReference type="SAM" id="Phobius"/>
    </source>
</evidence>
<feature type="transmembrane region" description="Helical" evidence="8">
    <location>
        <begin position="299"/>
        <end position="317"/>
    </location>
</feature>
<dbReference type="PANTHER" id="PTHR23294:SF0">
    <property type="entry name" value="UNC93-LIKE PROTEIN MFSD11"/>
    <property type="match status" value="1"/>
</dbReference>
<dbReference type="Gene3D" id="1.20.1250.20">
    <property type="entry name" value="MFS general substrate transporter like domains"/>
    <property type="match status" value="2"/>
</dbReference>
<dbReference type="Pfam" id="PF05978">
    <property type="entry name" value="UNC-93"/>
    <property type="match status" value="1"/>
</dbReference>
<dbReference type="InterPro" id="IPR051617">
    <property type="entry name" value="UNC-93-like_regulator"/>
</dbReference>
<protein>
    <recommendedName>
        <fullName evidence="6">UNC93-like protein MFSD11</fullName>
    </recommendedName>
    <alternativeName>
        <fullName evidence="7">Major facilitator superfamily domain-containing protein 11</fullName>
    </alternativeName>
</protein>
<name>A0A2P6NTR6_9EUKA</name>
<dbReference type="InterPro" id="IPR036259">
    <property type="entry name" value="MFS_trans_sf"/>
</dbReference>
<evidence type="ECO:0000256" key="7">
    <source>
        <dbReference type="ARBA" id="ARBA00041910"/>
    </source>
</evidence>
<keyword evidence="4 8" id="KW-0472">Membrane</keyword>
<dbReference type="EMBL" id="MDYQ01000021">
    <property type="protein sequence ID" value="PRP87354.1"/>
    <property type="molecule type" value="Genomic_DNA"/>
</dbReference>
<sequence>MEDAEKESVEKKEVAPLSSKIGKVAYLGCSFCILFVAYQLTQGFLTTLFPPNISLISLSIIYISLGLMSLVTPQIQTRIGLRWSFLIGGFTYPLFIFSLVLNQSWFVFMTSFTLGAGASLLWLAQGVSDTLQAVISPIHQVYISLLADGSNVGKFNGIFFSIHNVNMIIGMFTLSVVDYFHVPFDLNNLPMIMTFVGLLSLILFFFVRDVEGEKGKKEIAPFVEGLKELWKISTDTKMLCIYAAIILQGSHLTFTFGPFPTMVDKNQVANLFLVCGVARMSASYVAGKMYDRLGWHYTVAAETLVLLLSYGSSVYGYRTSSFWAMLVASFGFGAGDSFLMLIISASIMSIWKQEAKNPFAMFRLFSSLASGIGMIAVRLFSWEVVLVFNLIMTLCAAGSYCLLFCRVIKKDAMYAQLEMQEPIERE</sequence>
<evidence type="ECO:0000256" key="1">
    <source>
        <dbReference type="ARBA" id="ARBA00004141"/>
    </source>
</evidence>
<evidence type="ECO:0000256" key="5">
    <source>
        <dbReference type="ARBA" id="ARBA00023180"/>
    </source>
</evidence>
<feature type="transmembrane region" description="Helical" evidence="8">
    <location>
        <begin position="21"/>
        <end position="41"/>
    </location>
</feature>
<dbReference type="AlphaFoldDB" id="A0A2P6NTR6"/>
<organism evidence="9 10">
    <name type="scientific">Planoprotostelium fungivorum</name>
    <dbReference type="NCBI Taxonomy" id="1890364"/>
    <lineage>
        <taxon>Eukaryota</taxon>
        <taxon>Amoebozoa</taxon>
        <taxon>Evosea</taxon>
        <taxon>Variosea</taxon>
        <taxon>Cavosteliida</taxon>
        <taxon>Cavosteliaceae</taxon>
        <taxon>Planoprotostelium</taxon>
    </lineage>
</organism>
<gene>
    <name evidence="9" type="ORF">PROFUN_01616</name>
</gene>
<proteinExistence type="predicted"/>
<dbReference type="InterPro" id="IPR010291">
    <property type="entry name" value="Ion_channel_UNC-93"/>
</dbReference>
<evidence type="ECO:0000313" key="10">
    <source>
        <dbReference type="Proteomes" id="UP000241769"/>
    </source>
</evidence>
<feature type="transmembrane region" description="Helical" evidence="8">
    <location>
        <begin position="106"/>
        <end position="124"/>
    </location>
</feature>
<dbReference type="OrthoDB" id="196103at2759"/>
<evidence type="ECO:0000313" key="9">
    <source>
        <dbReference type="EMBL" id="PRP87354.1"/>
    </source>
</evidence>
<feature type="transmembrane region" description="Helical" evidence="8">
    <location>
        <begin position="386"/>
        <end position="405"/>
    </location>
</feature>
<evidence type="ECO:0000256" key="6">
    <source>
        <dbReference type="ARBA" id="ARBA00040302"/>
    </source>
</evidence>